<keyword evidence="4" id="KW-0479">Metal-binding</keyword>
<dbReference type="EMBL" id="JACTAM010000018">
    <property type="protein sequence ID" value="KAI2653563.1"/>
    <property type="molecule type" value="Genomic_DNA"/>
</dbReference>
<keyword evidence="10" id="KW-0031">Aminopeptidase</keyword>
<dbReference type="PROSITE" id="PS50181">
    <property type="entry name" value="FBOX"/>
    <property type="match status" value="1"/>
</dbReference>
<dbReference type="SMART" id="SM00256">
    <property type="entry name" value="FBOX"/>
    <property type="match status" value="1"/>
</dbReference>
<dbReference type="InterPro" id="IPR001810">
    <property type="entry name" value="F-box_dom"/>
</dbReference>
<dbReference type="Pfam" id="PF17900">
    <property type="entry name" value="Peptidase_M1_N"/>
    <property type="match status" value="1"/>
</dbReference>
<dbReference type="GO" id="GO:0004177">
    <property type="term" value="F:aminopeptidase activity"/>
    <property type="evidence" value="ECO:0007669"/>
    <property type="project" value="UniProtKB-KW"/>
</dbReference>
<evidence type="ECO:0000313" key="10">
    <source>
        <dbReference type="EMBL" id="KAI2653563.1"/>
    </source>
</evidence>
<dbReference type="Gene3D" id="3.80.10.10">
    <property type="entry name" value="Ribonuclease Inhibitor"/>
    <property type="match status" value="1"/>
</dbReference>
<dbReference type="CDD" id="cd09601">
    <property type="entry name" value="M1_APN-Q_like"/>
    <property type="match status" value="1"/>
</dbReference>
<evidence type="ECO:0000256" key="2">
    <source>
        <dbReference type="ARBA" id="ARBA00010136"/>
    </source>
</evidence>
<evidence type="ECO:0000256" key="5">
    <source>
        <dbReference type="ARBA" id="ARBA00022801"/>
    </source>
</evidence>
<dbReference type="InterPro" id="IPR014782">
    <property type="entry name" value="Peptidase_M1_dom"/>
</dbReference>
<name>A0ABQ8LV85_LABRO</name>
<comment type="similarity">
    <text evidence="2">Belongs to the peptidase M1 family.</text>
</comment>
<dbReference type="Pfam" id="PF11838">
    <property type="entry name" value="ERAP1_C"/>
    <property type="match status" value="1"/>
</dbReference>
<dbReference type="Proteomes" id="UP000830375">
    <property type="component" value="Unassembled WGS sequence"/>
</dbReference>
<dbReference type="SUPFAM" id="SSF55486">
    <property type="entry name" value="Metalloproteases ('zincins'), catalytic domain"/>
    <property type="match status" value="1"/>
</dbReference>
<dbReference type="CDD" id="cd22138">
    <property type="entry name" value="F-box_unchar"/>
    <property type="match status" value="1"/>
</dbReference>
<comment type="cofactor">
    <cofactor evidence="1">
        <name>Zn(2+)</name>
        <dbReference type="ChEBI" id="CHEBI:29105"/>
    </cofactor>
</comment>
<evidence type="ECO:0000256" key="8">
    <source>
        <dbReference type="SAM" id="Phobius"/>
    </source>
</evidence>
<evidence type="ECO:0000256" key="6">
    <source>
        <dbReference type="ARBA" id="ARBA00022833"/>
    </source>
</evidence>
<reference evidence="10 11" key="1">
    <citation type="submission" date="2022-01" db="EMBL/GenBank/DDBJ databases">
        <title>A high-quality chromosome-level genome assembly of rohu carp, Labeo rohita.</title>
        <authorList>
            <person name="Arick M.A. II"/>
            <person name="Hsu C.-Y."/>
            <person name="Magbanua Z."/>
            <person name="Pechanova O."/>
            <person name="Grover C."/>
            <person name="Miller E."/>
            <person name="Thrash A."/>
            <person name="Ezzel L."/>
            <person name="Alam S."/>
            <person name="Benzie J."/>
            <person name="Hamilton M."/>
            <person name="Karsi A."/>
            <person name="Lawrence M.L."/>
            <person name="Peterson D.G."/>
        </authorList>
    </citation>
    <scope>NUCLEOTIDE SEQUENCE [LARGE SCALE GENOMIC DNA]</scope>
    <source>
        <strain evidence="11">BAU-BD-2019</strain>
        <tissue evidence="10">Blood</tissue>
    </source>
</reference>
<keyword evidence="8" id="KW-0812">Transmembrane</keyword>
<comment type="caution">
    <text evidence="10">The sequence shown here is derived from an EMBL/GenBank/DDBJ whole genome shotgun (WGS) entry which is preliminary data.</text>
</comment>
<evidence type="ECO:0000256" key="1">
    <source>
        <dbReference type="ARBA" id="ARBA00001947"/>
    </source>
</evidence>
<dbReference type="Gene3D" id="2.60.40.1910">
    <property type="match status" value="1"/>
</dbReference>
<dbReference type="InterPro" id="IPR027268">
    <property type="entry name" value="Peptidase_M4/M1_CTD_sf"/>
</dbReference>
<dbReference type="InterPro" id="IPR042097">
    <property type="entry name" value="Aminopeptidase_N-like_N_sf"/>
</dbReference>
<dbReference type="SUPFAM" id="SSF63737">
    <property type="entry name" value="Leukotriene A4 hydrolase N-terminal domain"/>
    <property type="match status" value="1"/>
</dbReference>
<dbReference type="Pfam" id="PF12937">
    <property type="entry name" value="F-box-like"/>
    <property type="match status" value="1"/>
</dbReference>
<proteinExistence type="inferred from homology"/>
<dbReference type="InterPro" id="IPR024571">
    <property type="entry name" value="ERAP1-like_C_dom"/>
</dbReference>
<dbReference type="PANTHER" id="PTHR11533">
    <property type="entry name" value="PROTEASE M1 ZINC METALLOPROTEASE"/>
    <property type="match status" value="1"/>
</dbReference>
<accession>A0ABQ8LV85</accession>
<dbReference type="SUPFAM" id="SSF81383">
    <property type="entry name" value="F-box domain"/>
    <property type="match status" value="1"/>
</dbReference>
<evidence type="ECO:0000256" key="4">
    <source>
        <dbReference type="ARBA" id="ARBA00022723"/>
    </source>
</evidence>
<keyword evidence="8" id="KW-0472">Membrane</keyword>
<dbReference type="Gene3D" id="1.25.50.20">
    <property type="match status" value="1"/>
</dbReference>
<protein>
    <submittedName>
        <fullName evidence="10">Aminopeptidase N</fullName>
    </submittedName>
</protein>
<feature type="domain" description="F-box" evidence="9">
    <location>
        <begin position="23"/>
        <end position="69"/>
    </location>
</feature>
<dbReference type="InterPro" id="IPR036047">
    <property type="entry name" value="F-box-like_dom_sf"/>
</dbReference>
<keyword evidence="6" id="KW-0862">Zinc</keyword>
<dbReference type="InterPro" id="IPR001930">
    <property type="entry name" value="Peptidase_M1"/>
</dbReference>
<evidence type="ECO:0000313" key="11">
    <source>
        <dbReference type="Proteomes" id="UP000830375"/>
    </source>
</evidence>
<organism evidence="10 11">
    <name type="scientific">Labeo rohita</name>
    <name type="common">Indian major carp</name>
    <name type="synonym">Cyprinus rohita</name>
    <dbReference type="NCBI Taxonomy" id="84645"/>
    <lineage>
        <taxon>Eukaryota</taxon>
        <taxon>Metazoa</taxon>
        <taxon>Chordata</taxon>
        <taxon>Craniata</taxon>
        <taxon>Vertebrata</taxon>
        <taxon>Euteleostomi</taxon>
        <taxon>Actinopterygii</taxon>
        <taxon>Neopterygii</taxon>
        <taxon>Teleostei</taxon>
        <taxon>Ostariophysi</taxon>
        <taxon>Cypriniformes</taxon>
        <taxon>Cyprinidae</taxon>
        <taxon>Labeoninae</taxon>
        <taxon>Labeonini</taxon>
        <taxon>Labeo</taxon>
    </lineage>
</organism>
<dbReference type="InterPro" id="IPR050344">
    <property type="entry name" value="Peptidase_M1_aminopeptidases"/>
</dbReference>
<keyword evidence="7" id="KW-0482">Metalloprotease</keyword>
<dbReference type="InterPro" id="IPR045357">
    <property type="entry name" value="Aminopeptidase_N-like_N"/>
</dbReference>
<keyword evidence="8" id="KW-1133">Transmembrane helix</keyword>
<sequence>MPQRKRALVPVNTRRWVKADEDYFPFNSLPVECQLHVLSFLSEVDKCNSALVCASWSCLVRSGKLWRVADYSRRGVFHLGQEGLLVSNREFERWKSWVHHYTHHLISRGASLVTLKASFDLGDQCNKWGELLSHLLENVHCRDLSHLDLNWTFTLLEPLDLRVHTSSSSHQDNITKMDQVNNFQILMARLVHSCPRITKMRLHFDWSETSVSLITQFQHLRILELKYFWVFKGVSPNTLQTLTKSLPNLKSLTLHVLVPLRNLGISYTLESLSLEFLDVSPSRGLVFSCLNLPALRELRAKKIVRGITLDRRTRLRIQSRWPCLYQVLREGTPKLQALNNERLLPNWKEQSYRELTSILQQSCYCLQHLDSWLWSQTAGCLITEFILGSFSEGSEMGKGTGISKAVAIGIGVLTVSSLCCLVLMAVMYKIQIDKYPPVNPPLPSKPPVLPTGLPPSLRLPDNVIPESYKVFLQPYFYPAITNNYTNQSFAFTGNSTVRIKCMTDSKTVFLHVLDLNVTTVEVRKSDSNVKLSLGGYRIHRNESNFLEIQLKDVMSGNETYYDIFTEFEGELQNDLTGFLATSLMKPTDARKVFPCFDEPALKAEFEITVIHRPDTTALSNQKGAPDTTEIDGEEWVVTTFPKTPIMSTYLLALTVSDFTFVSKSSAIRINIYGRSEAINAGHADYALEITEKILNHYQKLFELKYSLEKIDQIALPDISVGAMENWGLISYQESGLLIDKNMASTFDQERVATLIAHELAHQWFGNLVTMRWWNDLWLNEGFATYMSYFGMEAVGWNLRDLIVLREIQTAFQVDSLNSSHPLSMQENYIQTSSEIVALFDDVAHKKTYLSKFQFQNVVYKDLWECLKQETSKDVEAFMSTWIKEVGYPVVTIITQTGELTQEQFLLKQSWGHGIAWQVDIRYFVSSDFVVKQDLLKVNGPVRRPHFQIEKKDEWLLANVDCAGFFRVIPLINRGQLIDDAFNLARASRLNVTIALSLTKYLINETEYIPWESALKKPGPSHPHKYLRKQITPLYKHFEEYTKNGTIPEKHTDQYNQVNAISVACSHGLSSCITMASGLFRDYRNGTNKIHPNLRKEIYCSAIAAGDEDDWEFAWNEYQRATAPAEKDKLRYALSCTKEIWLLNRYLQYTLDPSKIRKTDMVSTINYIAKNVAGQPLAWDLVRGQWSYITQEYGVGVISLGSLLDAVTKRFSTDVELAELRQLQKEQDENDQDIAAQALEQVIERTEANIEWVKENKQLVKDWFIGEM</sequence>
<dbReference type="PANTHER" id="PTHR11533:SF259">
    <property type="entry name" value="AMINOPEPTIDASE"/>
    <property type="match status" value="1"/>
</dbReference>
<dbReference type="PRINTS" id="PR00756">
    <property type="entry name" value="ALADIPTASE"/>
</dbReference>
<keyword evidence="11" id="KW-1185">Reference proteome</keyword>
<dbReference type="Pfam" id="PF01433">
    <property type="entry name" value="Peptidase_M1"/>
    <property type="match status" value="1"/>
</dbReference>
<feature type="transmembrane region" description="Helical" evidence="8">
    <location>
        <begin position="405"/>
        <end position="428"/>
    </location>
</feature>
<keyword evidence="5" id="KW-0378">Hydrolase</keyword>
<evidence type="ECO:0000259" key="9">
    <source>
        <dbReference type="PROSITE" id="PS50181"/>
    </source>
</evidence>
<gene>
    <name evidence="10" type="ORF">H4Q32_013848</name>
</gene>
<dbReference type="InterPro" id="IPR032675">
    <property type="entry name" value="LRR_dom_sf"/>
</dbReference>
<dbReference type="Gene3D" id="2.60.40.1730">
    <property type="entry name" value="tricorn interacting facor f3 domain"/>
    <property type="match status" value="1"/>
</dbReference>
<dbReference type="InterPro" id="IPR034016">
    <property type="entry name" value="M1_APN-typ"/>
</dbReference>
<keyword evidence="3" id="KW-0645">Protease</keyword>
<dbReference type="Gene3D" id="1.10.390.10">
    <property type="entry name" value="Neutral Protease Domain 2"/>
    <property type="match status" value="1"/>
</dbReference>
<evidence type="ECO:0000256" key="7">
    <source>
        <dbReference type="ARBA" id="ARBA00023049"/>
    </source>
</evidence>
<evidence type="ECO:0000256" key="3">
    <source>
        <dbReference type="ARBA" id="ARBA00022670"/>
    </source>
</evidence>